<keyword evidence="3" id="KW-0519">Myristate</keyword>
<proteinExistence type="inferred from homology"/>
<dbReference type="VEuPathDB" id="TriTrypDB:TRSC58_00085"/>
<comment type="similarity">
    <text evidence="1">Belongs to the dymeclin family.</text>
</comment>
<evidence type="ECO:0000313" key="5">
    <source>
        <dbReference type="EMBL" id="ESL12152.1"/>
    </source>
</evidence>
<dbReference type="PANTHER" id="PTHR12895:SF9">
    <property type="entry name" value="DYMECLIN"/>
    <property type="match status" value="1"/>
</dbReference>
<evidence type="ECO:0000256" key="3">
    <source>
        <dbReference type="ARBA" id="ARBA00022707"/>
    </source>
</evidence>
<accession>A0A061JET9</accession>
<dbReference type="PANTHER" id="PTHR12895">
    <property type="entry name" value="DYMECLIN"/>
    <property type="match status" value="1"/>
</dbReference>
<name>A0A061JET9_TRYRA</name>
<dbReference type="GO" id="GO:0007030">
    <property type="term" value="P:Golgi organization"/>
    <property type="evidence" value="ECO:0007669"/>
    <property type="project" value="TreeGrafter"/>
</dbReference>
<evidence type="ECO:0000256" key="2">
    <source>
        <dbReference type="ARBA" id="ARBA00015736"/>
    </source>
</evidence>
<reference evidence="5 6" key="1">
    <citation type="submission" date="2013-07" db="EMBL/GenBank/DDBJ databases">
        <authorList>
            <person name="Stoco P.H."/>
            <person name="Wagner G."/>
            <person name="Gerber A."/>
            <person name="Zaha A."/>
            <person name="Thompson C."/>
            <person name="Bartholomeu D.C."/>
            <person name="Luckemeyer D.D."/>
            <person name="Bahia D."/>
            <person name="Loreto E."/>
            <person name="Prestes E.B."/>
            <person name="Lima F.M."/>
            <person name="Rodrigues-Luiz G."/>
            <person name="Vallejo G.A."/>
            <person name="Filho J.F."/>
            <person name="Monteiro K.M."/>
            <person name="Tyler K.M."/>
            <person name="de Almeida L.G."/>
            <person name="Ortiz M.F."/>
            <person name="Siervo M.A."/>
            <person name="de Moraes M.H."/>
            <person name="Cunha O.L."/>
            <person name="Mendonca-Neto R."/>
            <person name="Silva R."/>
            <person name="Teixeira S.M."/>
            <person name="Murta S.M."/>
            <person name="Sincero T.C."/>
            <person name="Mendes T.A."/>
            <person name="Urmenyi T.P."/>
            <person name="Silva V.G."/>
            <person name="da Rocha W.D."/>
            <person name="Andersson B."/>
            <person name="Romanha A.J."/>
            <person name="Steindel M."/>
            <person name="de Vasconcelos A.T."/>
            <person name="Grisard E.C."/>
        </authorList>
    </citation>
    <scope>NUCLEOTIDE SEQUENCE [LARGE SCALE GENOMIC DNA]</scope>
    <source>
        <strain evidence="5 6">SC58</strain>
    </source>
</reference>
<dbReference type="AlphaFoldDB" id="A0A061JET9"/>
<dbReference type="InterPro" id="IPR019142">
    <property type="entry name" value="Dymeclin"/>
</dbReference>
<dbReference type="Pfam" id="PF09742">
    <property type="entry name" value="Dymeclin"/>
    <property type="match status" value="1"/>
</dbReference>
<evidence type="ECO:0000256" key="1">
    <source>
        <dbReference type="ARBA" id="ARBA00010603"/>
    </source>
</evidence>
<keyword evidence="6" id="KW-1185">Reference proteome</keyword>
<dbReference type="OrthoDB" id="10253409at2759"/>
<protein>
    <recommendedName>
        <fullName evidence="2">Dymeclin</fullName>
    </recommendedName>
</protein>
<organism evidence="5 6">
    <name type="scientific">Trypanosoma rangeli SC58</name>
    <dbReference type="NCBI Taxonomy" id="429131"/>
    <lineage>
        <taxon>Eukaryota</taxon>
        <taxon>Discoba</taxon>
        <taxon>Euglenozoa</taxon>
        <taxon>Kinetoplastea</taxon>
        <taxon>Metakinetoplastina</taxon>
        <taxon>Trypanosomatida</taxon>
        <taxon>Trypanosomatidae</taxon>
        <taxon>Trypanosoma</taxon>
        <taxon>Herpetosoma</taxon>
    </lineage>
</organism>
<evidence type="ECO:0000313" key="6">
    <source>
        <dbReference type="Proteomes" id="UP000031737"/>
    </source>
</evidence>
<gene>
    <name evidence="5" type="ORF">TRSC58_00085</name>
</gene>
<dbReference type="GO" id="GO:0005794">
    <property type="term" value="C:Golgi apparatus"/>
    <property type="evidence" value="ECO:0007669"/>
    <property type="project" value="TreeGrafter"/>
</dbReference>
<sequence length="724" mass="80265">MSMGGAQTREHAVRYFTEVACAKADPDEKEFTERLLLYKKEICSGAEYYGAALPVLRELIPMCVKTQRVRWLFRLCQQQLEHALCNYNQGHSEAFIAVLHITEFVVRYAHQVSRGDAALLLDIVMGEGSGDTKSFTTVQWAATEAHKLCCALMEYCVSVPVTYATAEAHNEVVSLLLSMTSSALYHSTTFDGTHMDMFTEIMMSSEGLSAFILTLLRRLVEWGSGRLSSSPFLYRDGHRPSLRNMYNVFGGRNGDKFISCSESLGRHCAQLLAVLVAYLKGSKENSALECVKKIEDGEPVPFNALLTAMVNRLQVCPSLCIVLYVLFYDHPTFSHTTLTLYAKEVLDVIQEVLHLSYMASTEAGEGSVAGVGTAAATSPTQTTSEVCQVHISREGQTPESIAQLMKDMTHFSYPFIGFMTSTLVLLFSQDQVLNRNMSDTVIEPRFRTGRCSSKMPISSLCIVVLAHGIAKAMNEQNEPLTSVFVPALSNLAPFIHDVDTCASQQLIRLLNLILRKLRRCVEPPQLDENEFYCTTNNVSRDSMMGSKEDATAQMFLRQLTSLVEVVEAIIQGEDRQNDALVYELLYSRANLEARLAADSPCPYLAAAHKALLPLFSIADHYETELASVTSAGSYQDILAVIRRATRENTGSASLLKNASHTVPPGRSSGPAPWQPREILYVYEESTHSYDFFGPFVWSTLLCDGVYPGGLLWATDIAALEMFPQ</sequence>
<evidence type="ECO:0000256" key="4">
    <source>
        <dbReference type="ARBA" id="ARBA00023288"/>
    </source>
</evidence>
<comment type="caution">
    <text evidence="5">The sequence shown here is derived from an EMBL/GenBank/DDBJ whole genome shotgun (WGS) entry which is preliminary data.</text>
</comment>
<keyword evidence="4" id="KW-0449">Lipoprotein</keyword>
<dbReference type="Proteomes" id="UP000031737">
    <property type="component" value="Unassembled WGS sequence"/>
</dbReference>
<dbReference type="EMBL" id="AUPL01000085">
    <property type="protein sequence ID" value="ESL12152.1"/>
    <property type="molecule type" value="Genomic_DNA"/>
</dbReference>